<dbReference type="GO" id="GO:0033922">
    <property type="term" value="F:peptidoglycan beta-N-acetylmuramidase activity"/>
    <property type="evidence" value="ECO:0007669"/>
    <property type="project" value="InterPro"/>
</dbReference>
<feature type="chain" id="PRO_5036969301" evidence="1">
    <location>
        <begin position="25"/>
        <end position="400"/>
    </location>
</feature>
<evidence type="ECO:0000313" key="5">
    <source>
        <dbReference type="Proteomes" id="UP000784286"/>
    </source>
</evidence>
<dbReference type="PANTHER" id="PTHR42915">
    <property type="entry name" value="HYPOTHETICAL 460 KDA PROTEIN IN FEUA-SIGW INTERGENIC REGION [PRECURSOR]"/>
    <property type="match status" value="1"/>
</dbReference>
<evidence type="ECO:0000313" key="4">
    <source>
        <dbReference type="EMBL" id="MBU3856029.1"/>
    </source>
</evidence>
<sequence length="400" mass="44466">MSNPKRICTILALGILLLPSALTAQIRTGAEQLETLVRLVGNKRVTLTVNHTSLCGKVHLADTLIRQGINIVQLFAPEHGIRGKADAGETVRDGKDTRTGIPVVSLYGKNKKPQPDQLSKTDAVVFDLQDVGARFFTYISTLYYVMQACAENGKEVIVLDRPNPCDCVDGPVLDMKYRSFVGMLPIPLLHGCTTGELARMINGEGWLGQGKQCRLTVIPVEGWKHGQPYSLPVKPSPNLPNDLSVALYPSLCPFEGTSVSVGRGTLFPFQVIGSPCLDKCEDKTLDFSFTPRPLPGFDKNPLHKGQTCRGTDLRKTAPPKGLTLQYVLQMYHLYQKAGCGSKFFSRPHWFDLLMGTDQVRRDIIQGKTEDEIRQAWQEKLEAYKEMRKKYLLYEEGSNAL</sequence>
<dbReference type="InterPro" id="IPR008302">
    <property type="entry name" value="NamZ"/>
</dbReference>
<dbReference type="Gene3D" id="3.40.50.12170">
    <property type="entry name" value="Uncharacterised protein PF07075, DUF1343"/>
    <property type="match status" value="1"/>
</dbReference>
<dbReference type="Proteomes" id="UP000784286">
    <property type="component" value="Unassembled WGS sequence"/>
</dbReference>
<dbReference type="Gene3D" id="3.90.1150.140">
    <property type="match status" value="1"/>
</dbReference>
<dbReference type="Pfam" id="PF07075">
    <property type="entry name" value="NamZ_N"/>
    <property type="match status" value="1"/>
</dbReference>
<protein>
    <submittedName>
        <fullName evidence="4">DUF1343 domain-containing protein</fullName>
    </submittedName>
</protein>
<evidence type="ECO:0000259" key="3">
    <source>
        <dbReference type="Pfam" id="PF20732"/>
    </source>
</evidence>
<accession>A0A948TMK3</accession>
<evidence type="ECO:0000259" key="2">
    <source>
        <dbReference type="Pfam" id="PF07075"/>
    </source>
</evidence>
<organism evidence="4 5">
    <name type="scientific">Candidatus Phocaeicola excrementipullorum</name>
    <dbReference type="NCBI Taxonomy" id="2838731"/>
    <lineage>
        <taxon>Bacteria</taxon>
        <taxon>Pseudomonadati</taxon>
        <taxon>Bacteroidota</taxon>
        <taxon>Bacteroidia</taxon>
        <taxon>Bacteroidales</taxon>
        <taxon>Bacteroidaceae</taxon>
        <taxon>Phocaeicola</taxon>
    </lineage>
</organism>
<dbReference type="EMBL" id="JAHLFJ010000053">
    <property type="protein sequence ID" value="MBU3856029.1"/>
    <property type="molecule type" value="Genomic_DNA"/>
</dbReference>
<gene>
    <name evidence="4" type="ORF">H9928_05655</name>
</gene>
<dbReference type="InterPro" id="IPR048502">
    <property type="entry name" value="NamZ_N"/>
</dbReference>
<feature type="signal peptide" evidence="1">
    <location>
        <begin position="1"/>
        <end position="24"/>
    </location>
</feature>
<evidence type="ECO:0000256" key="1">
    <source>
        <dbReference type="SAM" id="SignalP"/>
    </source>
</evidence>
<dbReference type="PANTHER" id="PTHR42915:SF1">
    <property type="entry name" value="PEPTIDOGLYCAN BETA-N-ACETYLMURAMIDASE NAMZ"/>
    <property type="match status" value="1"/>
</dbReference>
<reference evidence="4" key="2">
    <citation type="submission" date="2021-04" db="EMBL/GenBank/DDBJ databases">
        <authorList>
            <person name="Gilroy R."/>
        </authorList>
    </citation>
    <scope>NUCLEOTIDE SEQUENCE</scope>
    <source>
        <strain evidence="4">8470</strain>
    </source>
</reference>
<feature type="domain" description="Peptidoglycan beta-N-acetylmuramidase NamZ C-terminal" evidence="3">
    <location>
        <begin position="247"/>
        <end position="393"/>
    </location>
</feature>
<reference evidence="4" key="1">
    <citation type="journal article" date="2021" name="PeerJ">
        <title>Extensive microbial diversity within the chicken gut microbiome revealed by metagenomics and culture.</title>
        <authorList>
            <person name="Gilroy R."/>
            <person name="Ravi A."/>
            <person name="Getino M."/>
            <person name="Pursley I."/>
            <person name="Horton D.L."/>
            <person name="Alikhan N.F."/>
            <person name="Baker D."/>
            <person name="Gharbi K."/>
            <person name="Hall N."/>
            <person name="Watson M."/>
            <person name="Adriaenssens E.M."/>
            <person name="Foster-Nyarko E."/>
            <person name="Jarju S."/>
            <person name="Secka A."/>
            <person name="Antonio M."/>
            <person name="Oren A."/>
            <person name="Chaudhuri R.R."/>
            <person name="La Ragione R."/>
            <person name="Hildebrand F."/>
            <person name="Pallen M.J."/>
        </authorList>
    </citation>
    <scope>NUCLEOTIDE SEQUENCE</scope>
    <source>
        <strain evidence="4">8470</strain>
    </source>
</reference>
<dbReference type="PIRSF" id="PIRSF016719">
    <property type="entry name" value="UCP016719"/>
    <property type="match status" value="1"/>
</dbReference>
<comment type="caution">
    <text evidence="4">The sequence shown here is derived from an EMBL/GenBank/DDBJ whole genome shotgun (WGS) entry which is preliminary data.</text>
</comment>
<name>A0A948TMK3_9BACT</name>
<keyword evidence="1" id="KW-0732">Signal</keyword>
<feature type="domain" description="Peptidoglycan beta-N-acetylmuramidase NamZ N-terminal" evidence="2">
    <location>
        <begin position="45"/>
        <end position="241"/>
    </location>
</feature>
<dbReference type="Pfam" id="PF20732">
    <property type="entry name" value="NamZ_C"/>
    <property type="match status" value="1"/>
</dbReference>
<dbReference type="InterPro" id="IPR048503">
    <property type="entry name" value="NamZ_C"/>
</dbReference>
<dbReference type="AlphaFoldDB" id="A0A948TMK3"/>
<proteinExistence type="predicted"/>